<dbReference type="AlphaFoldDB" id="A0A4Y7SW32"/>
<proteinExistence type="predicted"/>
<evidence type="ECO:0000259" key="3">
    <source>
        <dbReference type="Pfam" id="PF04192"/>
    </source>
</evidence>
<comment type="caution">
    <text evidence="5">The sequence shown here is derived from an EMBL/GenBank/DDBJ whole genome shotgun (WGS) entry which is preliminary data.</text>
</comment>
<dbReference type="GO" id="GO:0032040">
    <property type="term" value="C:small-subunit processome"/>
    <property type="evidence" value="ECO:0007669"/>
    <property type="project" value="InterPro"/>
</dbReference>
<feature type="region of interest" description="Disordered" evidence="2">
    <location>
        <begin position="778"/>
        <end position="799"/>
    </location>
</feature>
<dbReference type="PROSITE" id="PS50082">
    <property type="entry name" value="WD_REPEATS_2"/>
    <property type="match status" value="1"/>
</dbReference>
<evidence type="ECO:0000313" key="6">
    <source>
        <dbReference type="Proteomes" id="UP000298030"/>
    </source>
</evidence>
<dbReference type="Proteomes" id="UP000298030">
    <property type="component" value="Unassembled WGS sequence"/>
</dbReference>
<sequence>MAPLPPPSSVGDDSDVSTPPRKRPRQEAGSTSNAVSKREPRLFVPFRALGLITNHVPFVLQTRSFKGATEGPRIHILTCLGKSWALWEGGKMTLLFVGPDAPDVIAWMAMDGDAVWVSAGVWLLKYIRGKEVSSNIAYITIFGSFILTLTEQGDRMLTWETATGTLQSTVEFERGFTATSILHPATYLNKVLVASSEGSMELWNIASQKRIYAFPSSSLLTTPSLPLLGAPSFQSASISSLVQSPAIDVVGIGFTSGEISVYDPILASASSSGHIALWDLNAGGRLLHMVKGAHDSAIRGMEWDNSVKQWVFDTPTAAPRLLKFRSGHHAPPHLIRYYGDDGKALLTASRDRSLRCTSVVRDSRSFELSQGSIQKKANSLGLQVDKLKFPAITSLSYSPARAKDWDDIMTGHTDETFARTWTMQSKRLGKHTLGFAGDAAKSAKGKEKATLGSVKATCVTACGNFGLAGSSTGQVYMWNMQSGIRRRVFKIGNAPEEVSGRVHSSNAGKKERSVTGIVSDSLNQWVVVSTLDGTVNFFDFRTAELEHTLVLPTTATAMILQRDSGLIAVMCDDLVIRIIDLETRRIVRELGGFRGRILDMAFSPDSRWLLTTSLDSIIRTFDVPTGRLIDAFKTSSVATSLAFSPTNDFLATSHIDSLGVFLWANRAQYANVTFNGIGDEDIEEVNLPSVQGTEEEEVLEALEALKVDEKDVNVFSTPPQLDGDLITLTLLPRSRWQTLLNLEVIQQRNKPKEAPKAPEQAPFFIPTLPGVETRFALEDAKSKKQKEREEEEERRKERSRRMLGGIESVFVKKMEEATREGDYEDFFNYAKALSPAALDLEIRSLLSLESLTLFMHALTQRLKSHRDFEAVEAMMKVFLQVHGEVLIENGEELGEAMRELEGVHRKESQRVLELVTSSLGTLGFVRDTL</sequence>
<dbReference type="Pfam" id="PF25171">
    <property type="entry name" value="Beta-prop_WDR36-Utp21_1st"/>
    <property type="match status" value="1"/>
</dbReference>
<dbReference type="OrthoDB" id="10250769at2759"/>
<dbReference type="PANTHER" id="PTHR22840">
    <property type="entry name" value="WD REPEAT-CONTAINING PROTEIN 36"/>
    <property type="match status" value="1"/>
</dbReference>
<evidence type="ECO:0000256" key="1">
    <source>
        <dbReference type="PROSITE-ProRule" id="PRU00221"/>
    </source>
</evidence>
<evidence type="ECO:0000313" key="5">
    <source>
        <dbReference type="EMBL" id="TEB25911.1"/>
    </source>
</evidence>
<dbReference type="SUPFAM" id="SSF50998">
    <property type="entry name" value="Quinoprotein alcohol dehydrogenase-like"/>
    <property type="match status" value="1"/>
</dbReference>
<dbReference type="GO" id="GO:0034388">
    <property type="term" value="C:Pwp2p-containing subcomplex of 90S preribosome"/>
    <property type="evidence" value="ECO:0007669"/>
    <property type="project" value="TreeGrafter"/>
</dbReference>
<dbReference type="InterPro" id="IPR001680">
    <property type="entry name" value="WD40_rpt"/>
</dbReference>
<feature type="domain" description="WDR36/Utp21 N-terminal" evidence="4">
    <location>
        <begin position="76"/>
        <end position="263"/>
    </location>
</feature>
<accession>A0A4Y7SW32</accession>
<dbReference type="InterPro" id="IPR007319">
    <property type="entry name" value="WDR36/Utp21_C"/>
</dbReference>
<name>A0A4Y7SW32_COPMI</name>
<dbReference type="Gene3D" id="2.130.10.10">
    <property type="entry name" value="YVTN repeat-like/Quinoprotein amine dehydrogenase"/>
    <property type="match status" value="3"/>
</dbReference>
<feature type="domain" description="WDR36/Utp21 C-terminal" evidence="3">
    <location>
        <begin position="720"/>
        <end position="926"/>
    </location>
</feature>
<feature type="repeat" description="WD" evidence="1">
    <location>
        <begin position="590"/>
        <end position="631"/>
    </location>
</feature>
<feature type="compositionally biased region" description="Basic and acidic residues" evidence="2">
    <location>
        <begin position="778"/>
        <end position="796"/>
    </location>
</feature>
<dbReference type="STRING" id="71717.A0A4Y7SW32"/>
<protein>
    <submittedName>
        <fullName evidence="5">Utp21-domain-containing protein</fullName>
    </submittedName>
</protein>
<keyword evidence="6" id="KW-1185">Reference proteome</keyword>
<dbReference type="InterPro" id="IPR059157">
    <property type="entry name" value="WDR36-Utp21_N"/>
</dbReference>
<dbReference type="Pfam" id="PF04192">
    <property type="entry name" value="Utp21"/>
    <property type="match status" value="1"/>
</dbReference>
<feature type="region of interest" description="Disordered" evidence="2">
    <location>
        <begin position="1"/>
        <end position="36"/>
    </location>
</feature>
<evidence type="ECO:0000256" key="2">
    <source>
        <dbReference type="SAM" id="MobiDB-lite"/>
    </source>
</evidence>
<evidence type="ECO:0000259" key="4">
    <source>
        <dbReference type="Pfam" id="PF25171"/>
    </source>
</evidence>
<dbReference type="GO" id="GO:0006364">
    <property type="term" value="P:rRNA processing"/>
    <property type="evidence" value="ECO:0007669"/>
    <property type="project" value="InterPro"/>
</dbReference>
<dbReference type="SMART" id="SM00320">
    <property type="entry name" value="WD40"/>
    <property type="match status" value="7"/>
</dbReference>
<dbReference type="InterPro" id="IPR015943">
    <property type="entry name" value="WD40/YVTN_repeat-like_dom_sf"/>
</dbReference>
<gene>
    <name evidence="5" type="ORF">FA13DRAFT_1756448</name>
</gene>
<dbReference type="InterPro" id="IPR011047">
    <property type="entry name" value="Quinoprotein_ADH-like_sf"/>
</dbReference>
<dbReference type="PANTHER" id="PTHR22840:SF12">
    <property type="entry name" value="WD REPEAT-CONTAINING PROTEIN 36"/>
    <property type="match status" value="1"/>
</dbReference>
<reference evidence="5 6" key="1">
    <citation type="journal article" date="2019" name="Nat. Ecol. Evol.">
        <title>Megaphylogeny resolves global patterns of mushroom evolution.</title>
        <authorList>
            <person name="Varga T."/>
            <person name="Krizsan K."/>
            <person name="Foldi C."/>
            <person name="Dima B."/>
            <person name="Sanchez-Garcia M."/>
            <person name="Sanchez-Ramirez S."/>
            <person name="Szollosi G.J."/>
            <person name="Szarkandi J.G."/>
            <person name="Papp V."/>
            <person name="Albert L."/>
            <person name="Andreopoulos W."/>
            <person name="Angelini C."/>
            <person name="Antonin V."/>
            <person name="Barry K.W."/>
            <person name="Bougher N.L."/>
            <person name="Buchanan P."/>
            <person name="Buyck B."/>
            <person name="Bense V."/>
            <person name="Catcheside P."/>
            <person name="Chovatia M."/>
            <person name="Cooper J."/>
            <person name="Damon W."/>
            <person name="Desjardin D."/>
            <person name="Finy P."/>
            <person name="Geml J."/>
            <person name="Haridas S."/>
            <person name="Hughes K."/>
            <person name="Justo A."/>
            <person name="Karasinski D."/>
            <person name="Kautmanova I."/>
            <person name="Kiss B."/>
            <person name="Kocsube S."/>
            <person name="Kotiranta H."/>
            <person name="LaButti K.M."/>
            <person name="Lechner B.E."/>
            <person name="Liimatainen K."/>
            <person name="Lipzen A."/>
            <person name="Lukacs Z."/>
            <person name="Mihaltcheva S."/>
            <person name="Morgado L.N."/>
            <person name="Niskanen T."/>
            <person name="Noordeloos M.E."/>
            <person name="Ohm R.A."/>
            <person name="Ortiz-Santana B."/>
            <person name="Ovrebo C."/>
            <person name="Racz N."/>
            <person name="Riley R."/>
            <person name="Savchenko A."/>
            <person name="Shiryaev A."/>
            <person name="Soop K."/>
            <person name="Spirin V."/>
            <person name="Szebenyi C."/>
            <person name="Tomsovsky M."/>
            <person name="Tulloss R.E."/>
            <person name="Uehling J."/>
            <person name="Grigoriev I.V."/>
            <person name="Vagvolgyi C."/>
            <person name="Papp T."/>
            <person name="Martin F.M."/>
            <person name="Miettinen O."/>
            <person name="Hibbett D.S."/>
            <person name="Nagy L.G."/>
        </authorList>
    </citation>
    <scope>NUCLEOTIDE SEQUENCE [LARGE SCALE GENOMIC DNA]</scope>
    <source>
        <strain evidence="5 6">FP101781</strain>
    </source>
</reference>
<keyword evidence="1" id="KW-0853">WD repeat</keyword>
<dbReference type="EMBL" id="QPFP01000052">
    <property type="protein sequence ID" value="TEB25911.1"/>
    <property type="molecule type" value="Genomic_DNA"/>
</dbReference>
<organism evidence="5 6">
    <name type="scientific">Coprinellus micaceus</name>
    <name type="common">Glistening ink-cap mushroom</name>
    <name type="synonym">Coprinus micaceus</name>
    <dbReference type="NCBI Taxonomy" id="71717"/>
    <lineage>
        <taxon>Eukaryota</taxon>
        <taxon>Fungi</taxon>
        <taxon>Dikarya</taxon>
        <taxon>Basidiomycota</taxon>
        <taxon>Agaricomycotina</taxon>
        <taxon>Agaricomycetes</taxon>
        <taxon>Agaricomycetidae</taxon>
        <taxon>Agaricales</taxon>
        <taxon>Agaricineae</taxon>
        <taxon>Psathyrellaceae</taxon>
        <taxon>Coprinellus</taxon>
    </lineage>
</organism>
<dbReference type="Pfam" id="PF25168">
    <property type="entry name" value="Beta-prop_WDR36-Utp21_2nd"/>
    <property type="match status" value="1"/>
</dbReference>